<evidence type="ECO:0000313" key="3">
    <source>
        <dbReference type="EMBL" id="KAF2769176.1"/>
    </source>
</evidence>
<proteinExistence type="predicted"/>
<accession>A0A6G1L8K5</accession>
<dbReference type="Proteomes" id="UP000799436">
    <property type="component" value="Unassembled WGS sequence"/>
</dbReference>
<dbReference type="SUPFAM" id="SSF55961">
    <property type="entry name" value="Bet v1-like"/>
    <property type="match status" value="1"/>
</dbReference>
<evidence type="ECO:0000313" key="4">
    <source>
        <dbReference type="Proteomes" id="UP000799436"/>
    </source>
</evidence>
<dbReference type="Pfam" id="PF03364">
    <property type="entry name" value="Polyketide_cyc"/>
    <property type="match status" value="1"/>
</dbReference>
<dbReference type="InterPro" id="IPR005031">
    <property type="entry name" value="COQ10_START"/>
</dbReference>
<sequence>MSHKSRALTHNDAAFHDPHNTSPRECPMMRDGGLFSIFSSCTIRAPPKAVYDAILDVQKWKEWNTFVTDVTITSHPHSHQKDLKMTEGTHMTFHSQMTPKERADSKEVCSHIGRLKTKEDRPPRVTRIRWDFHNAGYLAPAFVVKAQRVNEIEEAEDGTTLYRTWETFGGWAAKTIKKKYEEALKEDYARWSRDLKNYVEGERHEDGAADAVAEGGQAGTEAVPEREYTV</sequence>
<name>A0A6G1L8K5_9PEZI</name>
<dbReference type="InterPro" id="IPR023393">
    <property type="entry name" value="START-like_dom_sf"/>
</dbReference>
<dbReference type="EMBL" id="ML995836">
    <property type="protein sequence ID" value="KAF2769176.1"/>
    <property type="molecule type" value="Genomic_DNA"/>
</dbReference>
<dbReference type="AlphaFoldDB" id="A0A6G1L8K5"/>
<feature type="region of interest" description="Disordered" evidence="1">
    <location>
        <begin position="1"/>
        <end position="26"/>
    </location>
</feature>
<organism evidence="3 4">
    <name type="scientific">Teratosphaeria nubilosa</name>
    <dbReference type="NCBI Taxonomy" id="161662"/>
    <lineage>
        <taxon>Eukaryota</taxon>
        <taxon>Fungi</taxon>
        <taxon>Dikarya</taxon>
        <taxon>Ascomycota</taxon>
        <taxon>Pezizomycotina</taxon>
        <taxon>Dothideomycetes</taxon>
        <taxon>Dothideomycetidae</taxon>
        <taxon>Mycosphaerellales</taxon>
        <taxon>Teratosphaeriaceae</taxon>
        <taxon>Teratosphaeria</taxon>
    </lineage>
</organism>
<feature type="region of interest" description="Disordered" evidence="1">
    <location>
        <begin position="206"/>
        <end position="230"/>
    </location>
</feature>
<reference evidence="3" key="1">
    <citation type="journal article" date="2020" name="Stud. Mycol.">
        <title>101 Dothideomycetes genomes: a test case for predicting lifestyles and emergence of pathogens.</title>
        <authorList>
            <person name="Haridas S."/>
            <person name="Albert R."/>
            <person name="Binder M."/>
            <person name="Bloem J."/>
            <person name="Labutti K."/>
            <person name="Salamov A."/>
            <person name="Andreopoulos B."/>
            <person name="Baker S."/>
            <person name="Barry K."/>
            <person name="Bills G."/>
            <person name="Bluhm B."/>
            <person name="Cannon C."/>
            <person name="Castanera R."/>
            <person name="Culley D."/>
            <person name="Daum C."/>
            <person name="Ezra D."/>
            <person name="Gonzalez J."/>
            <person name="Henrissat B."/>
            <person name="Kuo A."/>
            <person name="Liang C."/>
            <person name="Lipzen A."/>
            <person name="Lutzoni F."/>
            <person name="Magnuson J."/>
            <person name="Mondo S."/>
            <person name="Nolan M."/>
            <person name="Ohm R."/>
            <person name="Pangilinan J."/>
            <person name="Park H.-J."/>
            <person name="Ramirez L."/>
            <person name="Alfaro M."/>
            <person name="Sun H."/>
            <person name="Tritt A."/>
            <person name="Yoshinaga Y."/>
            <person name="Zwiers L.-H."/>
            <person name="Turgeon B."/>
            <person name="Goodwin S."/>
            <person name="Spatafora J."/>
            <person name="Crous P."/>
            <person name="Grigoriev I."/>
        </authorList>
    </citation>
    <scope>NUCLEOTIDE SEQUENCE</scope>
    <source>
        <strain evidence="3">CBS 116005</strain>
    </source>
</reference>
<dbReference type="OrthoDB" id="509124at2759"/>
<dbReference type="Gene3D" id="3.30.530.20">
    <property type="match status" value="1"/>
</dbReference>
<evidence type="ECO:0000259" key="2">
    <source>
        <dbReference type="Pfam" id="PF03364"/>
    </source>
</evidence>
<feature type="domain" description="Coenzyme Q-binding protein COQ10 START" evidence="2">
    <location>
        <begin position="43"/>
        <end position="135"/>
    </location>
</feature>
<dbReference type="CDD" id="cd07822">
    <property type="entry name" value="SRPBCC_4"/>
    <property type="match status" value="1"/>
</dbReference>
<evidence type="ECO:0000256" key="1">
    <source>
        <dbReference type="SAM" id="MobiDB-lite"/>
    </source>
</evidence>
<keyword evidence="4" id="KW-1185">Reference proteome</keyword>
<gene>
    <name evidence="3" type="ORF">EJ03DRAFT_327619</name>
</gene>
<protein>
    <recommendedName>
        <fullName evidence="2">Coenzyme Q-binding protein COQ10 START domain-containing protein</fullName>
    </recommendedName>
</protein>